<proteinExistence type="predicted"/>
<reference evidence="1 2" key="1">
    <citation type="submission" date="2020-02" db="EMBL/GenBank/DDBJ databases">
        <title>Whole-genome analyses of novel actinobacteria.</title>
        <authorList>
            <person name="Sahin N."/>
            <person name="Gencbay T."/>
        </authorList>
    </citation>
    <scope>NUCLEOTIDE SEQUENCE [LARGE SCALE GENOMIC DNA]</scope>
    <source>
        <strain evidence="1 2">HC44</strain>
    </source>
</reference>
<comment type="caution">
    <text evidence="1">The sequence shown here is derived from an EMBL/GenBank/DDBJ whole genome shotgun (WGS) entry which is preliminary data.</text>
</comment>
<dbReference type="RefSeq" id="WP_165265030.1">
    <property type="nucleotide sequence ID" value="NZ_JAAKZY010000143.1"/>
</dbReference>
<dbReference type="Pfam" id="PF13365">
    <property type="entry name" value="Trypsin_2"/>
    <property type="match status" value="1"/>
</dbReference>
<protein>
    <recommendedName>
        <fullName evidence="3">NACHT domain-containing protein</fullName>
    </recommendedName>
</protein>
<dbReference type="Gene3D" id="2.40.10.120">
    <property type="match status" value="1"/>
</dbReference>
<dbReference type="SUPFAM" id="SSF52540">
    <property type="entry name" value="P-loop containing nucleoside triphosphate hydrolases"/>
    <property type="match status" value="1"/>
</dbReference>
<gene>
    <name evidence="1" type="ORF">G5C60_34135</name>
</gene>
<accession>A0A6G4VEK4</accession>
<evidence type="ECO:0000313" key="1">
    <source>
        <dbReference type="EMBL" id="NGO12516.1"/>
    </source>
</evidence>
<keyword evidence="2" id="KW-1185">Reference proteome</keyword>
<dbReference type="Gene3D" id="3.40.50.300">
    <property type="entry name" value="P-loop containing nucleotide triphosphate hydrolases"/>
    <property type="match status" value="1"/>
</dbReference>
<evidence type="ECO:0008006" key="3">
    <source>
        <dbReference type="Google" id="ProtNLM"/>
    </source>
</evidence>
<organism evidence="1 2">
    <name type="scientific">Streptomyces scabichelini</name>
    <dbReference type="NCBI Taxonomy" id="2711217"/>
    <lineage>
        <taxon>Bacteria</taxon>
        <taxon>Bacillati</taxon>
        <taxon>Actinomycetota</taxon>
        <taxon>Actinomycetes</taxon>
        <taxon>Kitasatosporales</taxon>
        <taxon>Streptomycetaceae</taxon>
        <taxon>Streptomyces</taxon>
    </lineage>
</organism>
<dbReference type="Proteomes" id="UP000472335">
    <property type="component" value="Unassembled WGS sequence"/>
</dbReference>
<evidence type="ECO:0000313" key="2">
    <source>
        <dbReference type="Proteomes" id="UP000472335"/>
    </source>
</evidence>
<dbReference type="EMBL" id="JAAKZY010000143">
    <property type="protein sequence ID" value="NGO12516.1"/>
    <property type="molecule type" value="Genomic_DNA"/>
</dbReference>
<dbReference type="Gene3D" id="1.25.10.10">
    <property type="entry name" value="Leucine-rich Repeat Variant"/>
    <property type="match status" value="1"/>
</dbReference>
<dbReference type="SUPFAM" id="SSF50494">
    <property type="entry name" value="Trypsin-like serine proteases"/>
    <property type="match status" value="1"/>
</dbReference>
<name>A0A6G4VEK4_9ACTN</name>
<dbReference type="InterPro" id="IPR011989">
    <property type="entry name" value="ARM-like"/>
</dbReference>
<dbReference type="InterPro" id="IPR009003">
    <property type="entry name" value="Peptidase_S1_PA"/>
</dbReference>
<dbReference type="AlphaFoldDB" id="A0A6G4VEK4"/>
<dbReference type="InterPro" id="IPR027417">
    <property type="entry name" value="P-loop_NTPase"/>
</dbReference>
<sequence length="1136" mass="123453">MTRSALVDALPDAVLALTGADGAEGTGFFVAPGLVLTCAHVIGSADAQVAACWRGQDLTLGVVAEWFLPPGPAGSGPDLALLRAPEGLDHPVVCLAEAMEPGDELWAYGHPQGRYRTGDSVSFTAQGPSRRIRAGGGSLALHHATHGRATPGFSGAPVINWRTGSVCGVLRFAHSLERGVPGARLVPVAELLAAYPFLDLPEKVTRPRRDWLGLLDDGQLRAGGWRFAGPALRAYLRAVRDAADEHPYAIRVPGEATPPLADVYVSQHVSPHGPAGPHAELGDVPWLPAESLLEGHPSVVLVGGPGAGKSSLGRRLTAKFADAWLAGAEPDAVPVRVQAAALTDGGPLSELLRTAVERDPAVRLKAPLSDDFFTMPPMPGVTWLVLVDGVDEVLDSDERQRVLRTVASLWPDPDFRFLVTTRPLPHDELKPLLHRDAPVFRMQPFGLNVLHDFASQWLRTLRRPDPDVLAERFVQATERSHVLHLAGIPLLATMLVVIFAENPLSPLPRGRIELYEQFTDRLLEKMHRRPTLALEGLRARVDGYPDGPEAVNELVKRVRALLEAVASHWQSGGREASAVDLAVRESAALRPGHLPENEWRGVLRELLQRTGLMFGEGDDLVFLHQTVQEFLAARVTARTTDPATDSGRSLLFPGVDEGWEVGDFPEENAYLEFVFGLWSKLGKDSGELVLSLFELPEWRRGGMSRKEQKESPPGKGTGLAARLLHDRGTMPARVVPPVVARLRVAALEHGCAWAAGAIAYVDRSAGIALLEGMVVAPRLAVHQRLAASWELAAWDKDRAVALLKDVVARGMPFKGRDTYWREVRGNSTYTTSLSVGPQVVVSARIEAARTLGLLDHELGEESLTVLASDDSLSLGDRLRAAEAFAELTPGLRTLPFPPLVAGRDPADVRSPETVLEAAKADRKRNPAKLLTEWARDETRFGGERVAAARALVLHDAKPGKAVLEELIHAHGLHWDSDVTLAAEHLLALHRGRAERALAKRITESTFAVGSVVVDMLAALDRKAAAKALRQRIDRNHSFTTVDDAFMLARIDRAAGEKALVALLRNDFFSTNRWDAARALARINPERAVRELKSVIGDKSDRRINDWEQLTAQGVLREIEAARHMPRAIETARAPAD</sequence>